<dbReference type="GO" id="GO:0005634">
    <property type="term" value="C:nucleus"/>
    <property type="evidence" value="ECO:0007669"/>
    <property type="project" value="TreeGrafter"/>
</dbReference>
<dbReference type="EMBL" id="LODT01000022">
    <property type="protein sequence ID" value="KYQ94259.1"/>
    <property type="molecule type" value="Genomic_DNA"/>
</dbReference>
<dbReference type="GO" id="GO:0006511">
    <property type="term" value="P:ubiquitin-dependent protein catabolic process"/>
    <property type="evidence" value="ECO:0007669"/>
    <property type="project" value="TreeGrafter"/>
</dbReference>
<dbReference type="InterPro" id="IPR035298">
    <property type="entry name" value="PSMD13"/>
</dbReference>
<dbReference type="PANTHER" id="PTHR10539:SF0">
    <property type="entry name" value="26S PROTEASOME NON-ATPASE REGULATORY SUBUNIT 13"/>
    <property type="match status" value="1"/>
</dbReference>
<evidence type="ECO:0000313" key="5">
    <source>
        <dbReference type="EMBL" id="KYQ94259.1"/>
    </source>
</evidence>
<evidence type="ECO:0000313" key="6">
    <source>
        <dbReference type="Proteomes" id="UP000076078"/>
    </source>
</evidence>
<dbReference type="FunCoup" id="A0A151ZK26">
    <property type="interactions" value="1064"/>
</dbReference>
<reference evidence="5 6" key="1">
    <citation type="submission" date="2015-12" db="EMBL/GenBank/DDBJ databases">
        <title>Dictyostelia acquired genes for synthesis and detection of signals that induce cell-type specialization by lateral gene transfer from prokaryotes.</title>
        <authorList>
            <person name="Gloeckner G."/>
            <person name="Schaap P."/>
        </authorList>
    </citation>
    <scope>NUCLEOTIDE SEQUENCE [LARGE SCALE GENOMIC DNA]</scope>
    <source>
        <strain evidence="5 6">TK</strain>
    </source>
</reference>
<dbReference type="STRING" id="361077.A0A151ZK26"/>
<dbReference type="PROSITE" id="PS50250">
    <property type="entry name" value="PCI"/>
    <property type="match status" value="1"/>
</dbReference>
<dbReference type="AlphaFoldDB" id="A0A151ZK26"/>
<name>A0A151ZK26_TIELA</name>
<evidence type="ECO:0000256" key="1">
    <source>
        <dbReference type="ARBA" id="ARBA00006207"/>
    </source>
</evidence>
<evidence type="ECO:0000259" key="4">
    <source>
        <dbReference type="PROSITE" id="PS50250"/>
    </source>
</evidence>
<protein>
    <submittedName>
        <fullName evidence="5">26S proteasome non-ATPase regulatory subunit 13</fullName>
    </submittedName>
</protein>
<dbReference type="SUPFAM" id="SSF46785">
    <property type="entry name" value="Winged helix' DNA-binding domain"/>
    <property type="match status" value="1"/>
</dbReference>
<keyword evidence="2 5" id="KW-0647">Proteasome</keyword>
<comment type="caution">
    <text evidence="5">The sequence shown here is derived from an EMBL/GenBank/DDBJ whole genome shotgun (WGS) entry which is preliminary data.</text>
</comment>
<feature type="domain" description="PCI" evidence="4">
    <location>
        <begin position="416"/>
        <end position="587"/>
    </location>
</feature>
<proteinExistence type="inferred from homology"/>
<dbReference type="Proteomes" id="UP000076078">
    <property type="component" value="Unassembled WGS sequence"/>
</dbReference>
<evidence type="ECO:0000256" key="2">
    <source>
        <dbReference type="ARBA" id="ARBA00022942"/>
    </source>
</evidence>
<dbReference type="GO" id="GO:0005198">
    <property type="term" value="F:structural molecule activity"/>
    <property type="evidence" value="ECO:0007669"/>
    <property type="project" value="TreeGrafter"/>
</dbReference>
<sequence>MELNSNSCPLDNLSYLECSSPNSSFNSCINSPKEGNWRYSYPSCFKSVNSNNKNSTSSSQTTWIYGTISSSSLNYNSNEKKSKKLVKSQSIKINSHNNSNKLSHSISNSSSSQQLQMSPKPMSFRSLSASSSSVSSNDENDYNSLNVSQNSNFMNDIDYQNSILNNILEPRPIKSTKIEELVKGKIKEKLGQLLNNEEMLKHGKAIGKGASTYENNLIKTLKRVKKHMNHNHNENIIIVKYVFTDRMRVSEYLDYLKKTYPEITEQVIAIQNYYDNKLWHQLTKSVEQLITVQTLLEKKELANLYNFFIKDFETKIKPLSLVEICIVVARQFDNVEAKQFIETISQKVKRDKSAYILSLAFIASMYLRGEQYQECKNTIESAKTELQGITGLEPIVYSLYYLVCTDFYRAKNQAGEFYKNALLYLSYCKLETLSQEVQSSLAIDLCIAALIGDTVFSFGDLIVHPVLKSLEGSKNAWLIHLLKIFNVGDIGEYEALLSQHRDVISSLPAITQNLQKLAQKISILALLELAFRTPSDQRSISFSKISQTTKLPIHEIEHLLMRSLSLSLIKGTIDEIEKTVHITWVTPRILDFNQIASINSKIEAWKSHSNQSLTLIENGTVDLTV</sequence>
<dbReference type="OrthoDB" id="1093at2759"/>
<feature type="region of interest" description="Disordered" evidence="3">
    <location>
        <begin position="86"/>
        <end position="147"/>
    </location>
</feature>
<dbReference type="PANTHER" id="PTHR10539">
    <property type="entry name" value="26S PROTEASOME NON-ATPASE REGULATORY SUBUNIT 13"/>
    <property type="match status" value="1"/>
</dbReference>
<accession>A0A151ZK26</accession>
<dbReference type="InterPro" id="IPR000717">
    <property type="entry name" value="PCI_dom"/>
</dbReference>
<gene>
    <name evidence="5" type="ORF">DLAC_04556</name>
</gene>
<evidence type="ECO:0000256" key="3">
    <source>
        <dbReference type="SAM" id="MobiDB-lite"/>
    </source>
</evidence>
<dbReference type="Pfam" id="PF01399">
    <property type="entry name" value="PCI"/>
    <property type="match status" value="1"/>
</dbReference>
<dbReference type="InterPro" id="IPR054179">
    <property type="entry name" value="PSD13_N"/>
</dbReference>
<dbReference type="GO" id="GO:0005829">
    <property type="term" value="C:cytosol"/>
    <property type="evidence" value="ECO:0007669"/>
    <property type="project" value="TreeGrafter"/>
</dbReference>
<dbReference type="InterPro" id="IPR036390">
    <property type="entry name" value="WH_DNA-bd_sf"/>
</dbReference>
<dbReference type="InParanoid" id="A0A151ZK26"/>
<organism evidence="5 6">
    <name type="scientific">Tieghemostelium lacteum</name>
    <name type="common">Slime mold</name>
    <name type="synonym">Dictyostelium lacteum</name>
    <dbReference type="NCBI Taxonomy" id="361077"/>
    <lineage>
        <taxon>Eukaryota</taxon>
        <taxon>Amoebozoa</taxon>
        <taxon>Evosea</taxon>
        <taxon>Eumycetozoa</taxon>
        <taxon>Dictyostelia</taxon>
        <taxon>Dictyosteliales</taxon>
        <taxon>Raperosteliaceae</taxon>
        <taxon>Tieghemostelium</taxon>
    </lineage>
</organism>
<keyword evidence="6" id="KW-1185">Reference proteome</keyword>
<dbReference type="Pfam" id="PF22037">
    <property type="entry name" value="PSD13_N"/>
    <property type="match status" value="1"/>
</dbReference>
<dbReference type="SMART" id="SM00088">
    <property type="entry name" value="PINT"/>
    <property type="match status" value="1"/>
</dbReference>
<feature type="compositionally biased region" description="Low complexity" evidence="3">
    <location>
        <begin position="87"/>
        <end position="136"/>
    </location>
</feature>
<comment type="similarity">
    <text evidence="1">Belongs to the proteasome subunit S11 family.</text>
</comment>
<dbReference type="GO" id="GO:0008541">
    <property type="term" value="C:proteasome regulatory particle, lid subcomplex"/>
    <property type="evidence" value="ECO:0007669"/>
    <property type="project" value="TreeGrafter"/>
</dbReference>